<proteinExistence type="predicted"/>
<gene>
    <name evidence="2" type="ORF">Sangu_1567600</name>
</gene>
<dbReference type="AlphaFoldDB" id="A0AAW2MRV4"/>
<organism evidence="2">
    <name type="scientific">Sesamum angustifolium</name>
    <dbReference type="NCBI Taxonomy" id="2727405"/>
    <lineage>
        <taxon>Eukaryota</taxon>
        <taxon>Viridiplantae</taxon>
        <taxon>Streptophyta</taxon>
        <taxon>Embryophyta</taxon>
        <taxon>Tracheophyta</taxon>
        <taxon>Spermatophyta</taxon>
        <taxon>Magnoliopsida</taxon>
        <taxon>eudicotyledons</taxon>
        <taxon>Gunneridae</taxon>
        <taxon>Pentapetalae</taxon>
        <taxon>asterids</taxon>
        <taxon>lamiids</taxon>
        <taxon>Lamiales</taxon>
        <taxon>Pedaliaceae</taxon>
        <taxon>Sesamum</taxon>
    </lineage>
</organism>
<evidence type="ECO:0000256" key="1">
    <source>
        <dbReference type="SAM" id="MobiDB-lite"/>
    </source>
</evidence>
<reference evidence="2" key="2">
    <citation type="journal article" date="2024" name="Plant">
        <title>Genomic evolution and insights into agronomic trait innovations of Sesamum species.</title>
        <authorList>
            <person name="Miao H."/>
            <person name="Wang L."/>
            <person name="Qu L."/>
            <person name="Liu H."/>
            <person name="Sun Y."/>
            <person name="Le M."/>
            <person name="Wang Q."/>
            <person name="Wei S."/>
            <person name="Zheng Y."/>
            <person name="Lin W."/>
            <person name="Duan Y."/>
            <person name="Cao H."/>
            <person name="Xiong S."/>
            <person name="Wang X."/>
            <person name="Wei L."/>
            <person name="Li C."/>
            <person name="Ma Q."/>
            <person name="Ju M."/>
            <person name="Zhao R."/>
            <person name="Li G."/>
            <person name="Mu C."/>
            <person name="Tian Q."/>
            <person name="Mei H."/>
            <person name="Zhang T."/>
            <person name="Gao T."/>
            <person name="Zhang H."/>
        </authorList>
    </citation>
    <scope>NUCLEOTIDE SEQUENCE</scope>
    <source>
        <strain evidence="2">G01</strain>
    </source>
</reference>
<comment type="caution">
    <text evidence="2">The sequence shown here is derived from an EMBL/GenBank/DDBJ whole genome shotgun (WGS) entry which is preliminary data.</text>
</comment>
<protein>
    <recommendedName>
        <fullName evidence="3">Retrotransposon gag protein</fullName>
    </recommendedName>
</protein>
<feature type="region of interest" description="Disordered" evidence="1">
    <location>
        <begin position="52"/>
        <end position="76"/>
    </location>
</feature>
<name>A0AAW2MRV4_9LAMI</name>
<accession>A0AAW2MRV4</accession>
<dbReference type="EMBL" id="JACGWK010000009">
    <property type="protein sequence ID" value="KAL0334114.1"/>
    <property type="molecule type" value="Genomic_DNA"/>
</dbReference>
<evidence type="ECO:0008006" key="3">
    <source>
        <dbReference type="Google" id="ProtNLM"/>
    </source>
</evidence>
<reference evidence="2" key="1">
    <citation type="submission" date="2020-06" db="EMBL/GenBank/DDBJ databases">
        <authorList>
            <person name="Li T."/>
            <person name="Hu X."/>
            <person name="Zhang T."/>
            <person name="Song X."/>
            <person name="Zhang H."/>
            <person name="Dai N."/>
            <person name="Sheng W."/>
            <person name="Hou X."/>
            <person name="Wei L."/>
        </authorList>
    </citation>
    <scope>NUCLEOTIDE SEQUENCE</scope>
    <source>
        <strain evidence="2">G01</strain>
        <tissue evidence="2">Leaf</tissue>
    </source>
</reference>
<sequence>MDACPSLQKGVMLNVNTVGGFPGQPQQKYDPHSNFYNSGWRDHPNFCYRNQGEQSKPHLQSFNQPTPAPAQAMSKPPNSCISLENIVKSPALMTQQIQQNTMAGLQETREGLQHLGNQISQLATSVSKLEAQASRKPPSQTKTNPKDNVSAITLRRGKELQPTGSTPKKARIEKNTLDETDALHNKVDSNLVPPPPSNTCALSFAYRMPKSKEEKHEREIFYTFKKVEINILLLNAIKKIPKYAKFLKELCTNNRKLKEKKRIIFGKNVSAVINSKLPEKCKEPDRPFMKTAKTKIDVDKGTLSVEFGGEIVKFNISEAMKYPNELQALYQIDVIDSVVHDVVEELVGTELDLIMELDENDLEDDFMLSEVLRPTLRDESNYSTTHTKLLPSVLQAPKLELKTLPEHLNYIYLGNEETFLAIISSKLSKEHERGWSHS</sequence>
<feature type="compositionally biased region" description="Polar residues" evidence="1">
    <location>
        <begin position="52"/>
        <end position="65"/>
    </location>
</feature>
<evidence type="ECO:0000313" key="2">
    <source>
        <dbReference type="EMBL" id="KAL0334114.1"/>
    </source>
</evidence>